<evidence type="ECO:0000256" key="4">
    <source>
        <dbReference type="ARBA" id="ARBA00022692"/>
    </source>
</evidence>
<gene>
    <name evidence="9" type="ORF">NCTC10794_02121</name>
</gene>
<evidence type="ECO:0000256" key="2">
    <source>
        <dbReference type="ARBA" id="ARBA00008163"/>
    </source>
</evidence>
<proteinExistence type="inferred from homology"/>
<evidence type="ECO:0000256" key="3">
    <source>
        <dbReference type="ARBA" id="ARBA00022452"/>
    </source>
</evidence>
<accession>A0A377I472</accession>
<dbReference type="GO" id="GO:0009279">
    <property type="term" value="C:cell outer membrane"/>
    <property type="evidence" value="ECO:0007669"/>
    <property type="project" value="UniProtKB-SubCell"/>
</dbReference>
<evidence type="ECO:0000313" key="10">
    <source>
        <dbReference type="Proteomes" id="UP000254867"/>
    </source>
</evidence>
<comment type="similarity">
    <text evidence="2">Belongs to the OmpP1/FadL family.</text>
</comment>
<evidence type="ECO:0000256" key="6">
    <source>
        <dbReference type="ARBA" id="ARBA00023136"/>
    </source>
</evidence>
<dbReference type="SUPFAM" id="SSF56935">
    <property type="entry name" value="Porins"/>
    <property type="match status" value="1"/>
</dbReference>
<dbReference type="EMBL" id="UGHH01000002">
    <property type="protein sequence ID" value="STO65038.1"/>
    <property type="molecule type" value="Genomic_DNA"/>
</dbReference>
<name>A0A377I472_HAEPH</name>
<evidence type="ECO:0000256" key="8">
    <source>
        <dbReference type="SAM" id="SignalP"/>
    </source>
</evidence>
<feature type="chain" id="PRO_5016681189" evidence="8">
    <location>
        <begin position="23"/>
        <end position="462"/>
    </location>
</feature>
<dbReference type="Gene3D" id="2.40.160.60">
    <property type="entry name" value="Outer membrane protein transport protein (OMPP1/FadL/TodX)"/>
    <property type="match status" value="1"/>
</dbReference>
<feature type="signal peptide" evidence="8">
    <location>
        <begin position="1"/>
        <end position="22"/>
    </location>
</feature>
<evidence type="ECO:0000313" key="9">
    <source>
        <dbReference type="EMBL" id="STO65038.1"/>
    </source>
</evidence>
<sequence length="462" mass="49370">MSRFSKTLLASALTLVAGGANASAFQLAEVSTSGLGTAYAGAAAVVDNASVVATNPALMTEFKGAEFSVGGILVDANVDVEGTMGTTTKVNASHKNVIPTAVVPNMYFVAPITDRFALGGGLNVNYGLKSEYGEEYAAGVYGGKTELTALNFNLSGAYDLGYGFSAGVGLNAIYSDAEIQRHLGVGGKAIAQQLATRAAQATAAGQTAQATQLAAVARQLATMPNHTSVSKIKGDEWSLGWNAGLAYKLNENHRWGLAYHSAVDVKFKGEYSNAFPTAYNAFIQQLAARGVTLPISEATGGSNVPGRLTLNLPAYWEFSGFHKLTDKFAVQYSYKYTEWERLKSLTAYGSSGNTLFHKTEEFSNSSRYALGVSYDVNEKLTVRSGIAYDKNASKTHPSISIPDTDRMWYSVGATYRFTPNLAADFGYAHLRGKKHGFREGQSGQFEVTSKANLYGLNLNYKF</sequence>
<reference evidence="9 10" key="1">
    <citation type="submission" date="2018-06" db="EMBL/GenBank/DDBJ databases">
        <authorList>
            <consortium name="Pathogen Informatics"/>
            <person name="Doyle S."/>
        </authorList>
    </citation>
    <scope>NUCLEOTIDE SEQUENCE [LARGE SCALE GENOMIC DNA]</scope>
    <source>
        <strain evidence="9 10">NCTC10794</strain>
    </source>
</reference>
<dbReference type="GO" id="GO:0015483">
    <property type="term" value="F:long-chain fatty acid transporting porin activity"/>
    <property type="evidence" value="ECO:0007669"/>
    <property type="project" value="TreeGrafter"/>
</dbReference>
<organism evidence="9 10">
    <name type="scientific">Haemophilus parahaemolyticus</name>
    <dbReference type="NCBI Taxonomy" id="735"/>
    <lineage>
        <taxon>Bacteria</taxon>
        <taxon>Pseudomonadati</taxon>
        <taxon>Pseudomonadota</taxon>
        <taxon>Gammaproteobacteria</taxon>
        <taxon>Pasteurellales</taxon>
        <taxon>Pasteurellaceae</taxon>
        <taxon>Haemophilus</taxon>
    </lineage>
</organism>
<keyword evidence="5 8" id="KW-0732">Signal</keyword>
<evidence type="ECO:0000256" key="1">
    <source>
        <dbReference type="ARBA" id="ARBA00004571"/>
    </source>
</evidence>
<evidence type="ECO:0000256" key="7">
    <source>
        <dbReference type="ARBA" id="ARBA00023237"/>
    </source>
</evidence>
<dbReference type="PANTHER" id="PTHR35093:SF3">
    <property type="entry name" value="LONG-CHAIN FATTY ACID TRANSPORT PROTEIN"/>
    <property type="match status" value="1"/>
</dbReference>
<dbReference type="Pfam" id="PF03349">
    <property type="entry name" value="Toluene_X"/>
    <property type="match status" value="1"/>
</dbReference>
<dbReference type="RefSeq" id="WP_119223259.1">
    <property type="nucleotide sequence ID" value="NZ_UGHH01000002.1"/>
</dbReference>
<keyword evidence="4" id="KW-0812">Transmembrane</keyword>
<keyword evidence="3" id="KW-1134">Transmembrane beta strand</keyword>
<dbReference type="AlphaFoldDB" id="A0A377I472"/>
<keyword evidence="7" id="KW-0998">Cell outer membrane</keyword>
<dbReference type="PANTHER" id="PTHR35093">
    <property type="entry name" value="OUTER MEMBRANE PROTEIN NMB0088-RELATED"/>
    <property type="match status" value="1"/>
</dbReference>
<comment type="subcellular location">
    <subcellularLocation>
        <location evidence="1">Cell outer membrane</location>
        <topology evidence="1">Multi-pass membrane protein</topology>
    </subcellularLocation>
</comment>
<dbReference type="Proteomes" id="UP000254867">
    <property type="component" value="Unassembled WGS sequence"/>
</dbReference>
<evidence type="ECO:0000256" key="5">
    <source>
        <dbReference type="ARBA" id="ARBA00022729"/>
    </source>
</evidence>
<keyword evidence="6" id="KW-0472">Membrane</keyword>
<protein>
    <submittedName>
        <fullName evidence="9">Long-chain fatty acid outer membrane transporter</fullName>
    </submittedName>
</protein>
<dbReference type="InterPro" id="IPR005017">
    <property type="entry name" value="OMPP1/FadL/TodX"/>
</dbReference>